<proteinExistence type="predicted"/>
<evidence type="ECO:0000259" key="1">
    <source>
        <dbReference type="Pfam" id="PF00171"/>
    </source>
</evidence>
<organism evidence="2 3">
    <name type="scientific">Parnassius apollo</name>
    <name type="common">Apollo butterfly</name>
    <name type="synonym">Papilio apollo</name>
    <dbReference type="NCBI Taxonomy" id="110799"/>
    <lineage>
        <taxon>Eukaryota</taxon>
        <taxon>Metazoa</taxon>
        <taxon>Ecdysozoa</taxon>
        <taxon>Arthropoda</taxon>
        <taxon>Hexapoda</taxon>
        <taxon>Insecta</taxon>
        <taxon>Pterygota</taxon>
        <taxon>Neoptera</taxon>
        <taxon>Endopterygota</taxon>
        <taxon>Lepidoptera</taxon>
        <taxon>Glossata</taxon>
        <taxon>Ditrysia</taxon>
        <taxon>Papilionoidea</taxon>
        <taxon>Papilionidae</taxon>
        <taxon>Parnassiinae</taxon>
        <taxon>Parnassini</taxon>
        <taxon>Parnassius</taxon>
        <taxon>Parnassius</taxon>
    </lineage>
</organism>
<dbReference type="OrthoDB" id="310895at2759"/>
<dbReference type="PANTHER" id="PTHR11699">
    <property type="entry name" value="ALDEHYDE DEHYDROGENASE-RELATED"/>
    <property type="match status" value="1"/>
</dbReference>
<keyword evidence="3" id="KW-1185">Reference proteome</keyword>
<evidence type="ECO:0000313" key="2">
    <source>
        <dbReference type="EMBL" id="CAG4959541.1"/>
    </source>
</evidence>
<feature type="domain" description="Aldehyde dehydrogenase" evidence="1">
    <location>
        <begin position="5"/>
        <end position="116"/>
    </location>
</feature>
<gene>
    <name evidence="2" type="ORF">PAPOLLO_LOCUS6186</name>
</gene>
<reference evidence="2" key="1">
    <citation type="submission" date="2021-04" db="EMBL/GenBank/DDBJ databases">
        <authorList>
            <person name="Tunstrom K."/>
        </authorList>
    </citation>
    <scope>NUCLEOTIDE SEQUENCE</scope>
</reference>
<dbReference type="AlphaFoldDB" id="A0A8S3WH24"/>
<name>A0A8S3WH24_PARAO</name>
<accession>A0A8S3WH24</accession>
<dbReference type="EMBL" id="CAJQZP010000397">
    <property type="protein sequence ID" value="CAG4959541.1"/>
    <property type="molecule type" value="Genomic_DNA"/>
</dbReference>
<dbReference type="GO" id="GO:0016491">
    <property type="term" value="F:oxidoreductase activity"/>
    <property type="evidence" value="ECO:0007669"/>
    <property type="project" value="InterPro"/>
</dbReference>
<protein>
    <submittedName>
        <fullName evidence="2">(apollo) hypothetical protein</fullName>
    </submittedName>
</protein>
<evidence type="ECO:0000313" key="3">
    <source>
        <dbReference type="Proteomes" id="UP000691718"/>
    </source>
</evidence>
<comment type="caution">
    <text evidence="2">The sequence shown here is derived from an EMBL/GenBank/DDBJ whole genome shotgun (WGS) entry which is preliminary data.</text>
</comment>
<dbReference type="InterPro" id="IPR015590">
    <property type="entry name" value="Aldehyde_DH_dom"/>
</dbReference>
<dbReference type="Proteomes" id="UP000691718">
    <property type="component" value="Unassembled WGS sequence"/>
</dbReference>
<sequence>MRRAERGPQADGEQRARVLRLIESGKRQGARLVAGGERTGHVGYFVQPTMFCDVGDHMDIARRELFGPVRQIMKFSQIDDLLECANDTHYDLVATNFTGDLDRANYFTQGLRAGTV</sequence>
<dbReference type="Pfam" id="PF00171">
    <property type="entry name" value="Aldedh"/>
    <property type="match status" value="1"/>
</dbReference>